<dbReference type="SUPFAM" id="SSF57850">
    <property type="entry name" value="RING/U-box"/>
    <property type="match status" value="1"/>
</dbReference>
<evidence type="ECO:0000313" key="3">
    <source>
        <dbReference type="EMBL" id="EST41317.1"/>
    </source>
</evidence>
<feature type="domain" description="RING-type" evidence="2">
    <location>
        <begin position="224"/>
        <end position="272"/>
    </location>
</feature>
<dbReference type="GO" id="GO:0008270">
    <property type="term" value="F:zinc ion binding"/>
    <property type="evidence" value="ECO:0007669"/>
    <property type="project" value="UniProtKB-KW"/>
</dbReference>
<organism evidence="3">
    <name type="scientific">Spironucleus salmonicida</name>
    <dbReference type="NCBI Taxonomy" id="348837"/>
    <lineage>
        <taxon>Eukaryota</taxon>
        <taxon>Metamonada</taxon>
        <taxon>Diplomonadida</taxon>
        <taxon>Hexamitidae</taxon>
        <taxon>Hexamitinae</taxon>
        <taxon>Spironucleus</taxon>
    </lineage>
</organism>
<dbReference type="VEuPathDB" id="GiardiaDB:SS50377_26457"/>
<evidence type="ECO:0000256" key="1">
    <source>
        <dbReference type="PROSITE-ProRule" id="PRU00175"/>
    </source>
</evidence>
<dbReference type="Proteomes" id="UP000018208">
    <property type="component" value="Unassembled WGS sequence"/>
</dbReference>
<evidence type="ECO:0000259" key="2">
    <source>
        <dbReference type="PROSITE" id="PS50089"/>
    </source>
</evidence>
<keyword evidence="5" id="KW-1185">Reference proteome</keyword>
<keyword evidence="1" id="KW-0862">Zinc</keyword>
<evidence type="ECO:0000313" key="4">
    <source>
        <dbReference type="EMBL" id="KAH0572247.1"/>
    </source>
</evidence>
<keyword evidence="1" id="KW-0863">Zinc-finger</keyword>
<name>V6LAA5_9EUKA</name>
<reference evidence="4" key="2">
    <citation type="submission" date="2020-12" db="EMBL/GenBank/DDBJ databases">
        <title>New Spironucleus salmonicida genome in near-complete chromosomes.</title>
        <authorList>
            <person name="Xu F."/>
            <person name="Kurt Z."/>
            <person name="Jimenez-Gonzalez A."/>
            <person name="Astvaldsson A."/>
            <person name="Andersson J.O."/>
            <person name="Svard S.G."/>
        </authorList>
    </citation>
    <scope>NUCLEOTIDE SEQUENCE</scope>
    <source>
        <strain evidence="4">ATCC 50377</strain>
    </source>
</reference>
<dbReference type="AlphaFoldDB" id="V6LAA5"/>
<reference evidence="3 4" key="1">
    <citation type="journal article" date="2014" name="PLoS Genet.">
        <title>The Genome of Spironucleus salmonicida Highlights a Fish Pathogen Adapted to Fluctuating Environments.</title>
        <authorList>
            <person name="Xu F."/>
            <person name="Jerlstrom-Hultqvist J."/>
            <person name="Einarsson E."/>
            <person name="Astvaldsson A."/>
            <person name="Svard S.G."/>
            <person name="Andersson J.O."/>
        </authorList>
    </citation>
    <scope>NUCLEOTIDE SEQUENCE</scope>
    <source>
        <strain evidence="4">ATCC 50377</strain>
    </source>
</reference>
<dbReference type="EMBL" id="AUWU02000006">
    <property type="protein sequence ID" value="KAH0572247.1"/>
    <property type="molecule type" value="Genomic_DNA"/>
</dbReference>
<keyword evidence="1" id="KW-0479">Metal-binding</keyword>
<dbReference type="InterPro" id="IPR001841">
    <property type="entry name" value="Znf_RING"/>
</dbReference>
<gene>
    <name evidence="3" type="ORF">SS50377_19029</name>
    <name evidence="4" type="ORF">SS50377_26457</name>
</gene>
<sequence>MPLTTQSTKSANLIKLMENYPISSPSRMSTPNMNVIQSDLLSEDLLRKIDDLTSKFHREDPTNTEFDLLTIQNNKFSALEAQSELFRKNNFNAPQVLKDFGEHVQRLTDIAQASIDTLDLQCAREQHELKLAYDMDVFRLQKILNDVQSENSKAQRALALANSPKIRLFTSLSAPQKIDFQLKIDRFQRDLSGRISGFAAALFELENDLKILDATQKQFLEISCQVCQNVLNKSQTPLVLSCGHGICSGCFSHFYHEPHDQKEFTNQECKICGVVIQGVVVDRVMLSRIQEGQLKMDDIIEDTLGMVQEGQMLVAQYGVI</sequence>
<dbReference type="OrthoDB" id="6156957at2759"/>
<dbReference type="SMART" id="SM00184">
    <property type="entry name" value="RING"/>
    <property type="match status" value="1"/>
</dbReference>
<dbReference type="InterPro" id="IPR013083">
    <property type="entry name" value="Znf_RING/FYVE/PHD"/>
</dbReference>
<protein>
    <recommendedName>
        <fullName evidence="2">RING-type domain-containing protein</fullName>
    </recommendedName>
</protein>
<evidence type="ECO:0000313" key="5">
    <source>
        <dbReference type="Proteomes" id="UP000018208"/>
    </source>
</evidence>
<dbReference type="PROSITE" id="PS50089">
    <property type="entry name" value="ZF_RING_2"/>
    <property type="match status" value="1"/>
</dbReference>
<dbReference type="Gene3D" id="3.30.40.10">
    <property type="entry name" value="Zinc/RING finger domain, C3HC4 (zinc finger)"/>
    <property type="match status" value="1"/>
</dbReference>
<accession>V6LAA5</accession>
<proteinExistence type="predicted"/>
<dbReference type="EMBL" id="KI546170">
    <property type="protein sequence ID" value="EST41317.1"/>
    <property type="molecule type" value="Genomic_DNA"/>
</dbReference>